<gene>
    <name evidence="2" type="ORF">M406DRAFT_358330</name>
</gene>
<comment type="caution">
    <text evidence="2">The sequence shown here is derived from an EMBL/GenBank/DDBJ whole genome shotgun (WGS) entry which is preliminary data.</text>
</comment>
<evidence type="ECO:0000313" key="3">
    <source>
        <dbReference type="Proteomes" id="UP000803844"/>
    </source>
</evidence>
<evidence type="ECO:0008006" key="4">
    <source>
        <dbReference type="Google" id="ProtNLM"/>
    </source>
</evidence>
<dbReference type="OrthoDB" id="21214at2759"/>
<accession>A0A9P4XTT3</accession>
<dbReference type="PANTHER" id="PTHR42040:SF1">
    <property type="entry name" value="INNER KINETOCHORE SUBUNIT FTA4"/>
    <property type="match status" value="1"/>
</dbReference>
<organism evidence="2 3">
    <name type="scientific">Cryphonectria parasitica (strain ATCC 38755 / EP155)</name>
    <dbReference type="NCBI Taxonomy" id="660469"/>
    <lineage>
        <taxon>Eukaryota</taxon>
        <taxon>Fungi</taxon>
        <taxon>Dikarya</taxon>
        <taxon>Ascomycota</taxon>
        <taxon>Pezizomycotina</taxon>
        <taxon>Sordariomycetes</taxon>
        <taxon>Sordariomycetidae</taxon>
        <taxon>Diaporthales</taxon>
        <taxon>Cryphonectriaceae</taxon>
        <taxon>Cryphonectria-Endothia species complex</taxon>
        <taxon>Cryphonectria</taxon>
    </lineage>
</organism>
<dbReference type="Proteomes" id="UP000803844">
    <property type="component" value="Unassembled WGS sequence"/>
</dbReference>
<reference evidence="2" key="1">
    <citation type="journal article" date="2020" name="Phytopathology">
        <title>Genome sequence of the chestnut blight fungus Cryphonectria parasitica EP155: A fundamental resource for an archetypical invasive plant pathogen.</title>
        <authorList>
            <person name="Crouch J.A."/>
            <person name="Dawe A."/>
            <person name="Aerts A."/>
            <person name="Barry K."/>
            <person name="Churchill A.C.L."/>
            <person name="Grimwood J."/>
            <person name="Hillman B."/>
            <person name="Milgroom M.G."/>
            <person name="Pangilinan J."/>
            <person name="Smith M."/>
            <person name="Salamov A."/>
            <person name="Schmutz J."/>
            <person name="Yadav J."/>
            <person name="Grigoriev I.V."/>
            <person name="Nuss D."/>
        </authorList>
    </citation>
    <scope>NUCLEOTIDE SEQUENCE</scope>
    <source>
        <strain evidence="2">EP155</strain>
    </source>
</reference>
<keyword evidence="3" id="KW-1185">Reference proteome</keyword>
<evidence type="ECO:0000313" key="2">
    <source>
        <dbReference type="EMBL" id="KAF3760756.1"/>
    </source>
</evidence>
<feature type="region of interest" description="Disordered" evidence="1">
    <location>
        <begin position="190"/>
        <end position="214"/>
    </location>
</feature>
<sequence>MAPPGALPPPTPTILTLKQDFLTAQTRLLAQPLQPSRAWRRANTNNESAGGDENERLTERAVDDALQRLNHTLQQHARRVYPPQATRHVAEQIDGLYLAAGDARHRAEGEGEGENGEGGEDVWRMQGADYANPEIIASLPPTWDSTQQAPEARRYADLVTRLQDLSFHRAEAEARVRRLRKVRALLRPFDASENEQGEGETNGGGGGGGIQDNLVTRGGEVERELERMRMLLARVGDKVARLEGHGGAVDSSEDDLFGDGDAMVVDDVEVVERRKVEGLLHGLT</sequence>
<protein>
    <recommendedName>
        <fullName evidence="4">Kinetochore protein</fullName>
    </recommendedName>
</protein>
<proteinExistence type="predicted"/>
<dbReference type="AlphaFoldDB" id="A0A9P4XTT3"/>
<evidence type="ECO:0000256" key="1">
    <source>
        <dbReference type="SAM" id="MobiDB-lite"/>
    </source>
</evidence>
<feature type="compositionally biased region" description="Gly residues" evidence="1">
    <location>
        <begin position="200"/>
        <end position="210"/>
    </location>
</feature>
<dbReference type="Pfam" id="PF13093">
    <property type="entry name" value="FTA4"/>
    <property type="match status" value="1"/>
</dbReference>
<name>A0A9P4XTT3_CRYP1</name>
<dbReference type="EMBL" id="MU032352">
    <property type="protein sequence ID" value="KAF3760756.1"/>
    <property type="molecule type" value="Genomic_DNA"/>
</dbReference>
<dbReference type="RefSeq" id="XP_040771735.1">
    <property type="nucleotide sequence ID" value="XM_040923870.1"/>
</dbReference>
<dbReference type="InterPro" id="IPR025207">
    <property type="entry name" value="Sim4_Fta4"/>
</dbReference>
<dbReference type="GO" id="GO:0031511">
    <property type="term" value="C:Mis6-Sim4 complex"/>
    <property type="evidence" value="ECO:0007669"/>
    <property type="project" value="InterPro"/>
</dbReference>
<dbReference type="PANTHER" id="PTHR42040">
    <property type="entry name" value="INNER KINETOCHORE SUBUNIT FTA4"/>
    <property type="match status" value="1"/>
</dbReference>
<dbReference type="GeneID" id="63840999"/>
<feature type="region of interest" description="Disordered" evidence="1">
    <location>
        <begin position="33"/>
        <end position="57"/>
    </location>
</feature>